<sequence>MNEVGTSDDARRRETEAWTIHAVHTLVCTQSCHLAIVRRGGDANTYQYSVCICLASILCSTKCDLYGEHNHIIVPYR</sequence>
<protein>
    <submittedName>
        <fullName evidence="1">Uncharacterized protein</fullName>
    </submittedName>
</protein>
<name>A0A0E9NB90_SAICN</name>
<dbReference type="Proteomes" id="UP000033140">
    <property type="component" value="Unassembled WGS sequence"/>
</dbReference>
<organism evidence="1 2">
    <name type="scientific">Saitoella complicata (strain BCRC 22490 / CBS 7301 / JCM 7358 / NBRC 10748 / NRRL Y-17804)</name>
    <dbReference type="NCBI Taxonomy" id="698492"/>
    <lineage>
        <taxon>Eukaryota</taxon>
        <taxon>Fungi</taxon>
        <taxon>Dikarya</taxon>
        <taxon>Ascomycota</taxon>
        <taxon>Taphrinomycotina</taxon>
        <taxon>Taphrinomycotina incertae sedis</taxon>
        <taxon>Saitoella</taxon>
    </lineage>
</organism>
<reference evidence="1 2" key="2">
    <citation type="journal article" date="2014" name="J. Gen. Appl. Microbiol.">
        <title>The early diverging ascomycetous budding yeast Saitoella complicata has three histone deacetylases belonging to the Clr6, Hos2, and Rpd3 lineages.</title>
        <authorList>
            <person name="Nishida H."/>
            <person name="Matsumoto T."/>
            <person name="Kondo S."/>
            <person name="Hamamoto M."/>
            <person name="Yoshikawa H."/>
        </authorList>
    </citation>
    <scope>NUCLEOTIDE SEQUENCE [LARGE SCALE GENOMIC DNA]</scope>
    <source>
        <strain evidence="1 2">NRRL Y-17804</strain>
    </source>
</reference>
<dbReference type="AlphaFoldDB" id="A0A0E9NB90"/>
<proteinExistence type="predicted"/>
<accession>A0A0E9NB90</accession>
<evidence type="ECO:0000313" key="2">
    <source>
        <dbReference type="Proteomes" id="UP000033140"/>
    </source>
</evidence>
<gene>
    <name evidence="1" type="ORF">G7K_1353-t1</name>
</gene>
<comment type="caution">
    <text evidence="1">The sequence shown here is derived from an EMBL/GenBank/DDBJ whole genome shotgun (WGS) entry which is preliminary data.</text>
</comment>
<reference evidence="1 2" key="3">
    <citation type="journal article" date="2015" name="Genome Announc.">
        <title>Draft Genome Sequence of the Archiascomycetous Yeast Saitoella complicata.</title>
        <authorList>
            <person name="Yamauchi K."/>
            <person name="Kondo S."/>
            <person name="Hamamoto M."/>
            <person name="Takahashi Y."/>
            <person name="Ogura Y."/>
            <person name="Hayashi T."/>
            <person name="Nishida H."/>
        </authorList>
    </citation>
    <scope>NUCLEOTIDE SEQUENCE [LARGE SCALE GENOMIC DNA]</scope>
    <source>
        <strain evidence="1 2">NRRL Y-17804</strain>
    </source>
</reference>
<dbReference type="EMBL" id="BACD03000007">
    <property type="protein sequence ID" value="GAO47142.1"/>
    <property type="molecule type" value="Genomic_DNA"/>
</dbReference>
<evidence type="ECO:0000313" key="1">
    <source>
        <dbReference type="EMBL" id="GAO47142.1"/>
    </source>
</evidence>
<keyword evidence="2" id="KW-1185">Reference proteome</keyword>
<reference evidence="1 2" key="1">
    <citation type="journal article" date="2011" name="J. Gen. Appl. Microbiol.">
        <title>Draft genome sequencing of the enigmatic yeast Saitoella complicata.</title>
        <authorList>
            <person name="Nishida H."/>
            <person name="Hamamoto M."/>
            <person name="Sugiyama J."/>
        </authorList>
    </citation>
    <scope>NUCLEOTIDE SEQUENCE [LARGE SCALE GENOMIC DNA]</scope>
    <source>
        <strain evidence="1 2">NRRL Y-17804</strain>
    </source>
</reference>